<evidence type="ECO:0000313" key="2">
    <source>
        <dbReference type="Proteomes" id="UP000472240"/>
    </source>
</evidence>
<sequence length="57" mass="6013">LANSLSCNGIAIPLTSSLLLDRGIVFQKIYSSGCHALPRKLTLVYMAKCQGFLGATG</sequence>
<reference evidence="1 2" key="2">
    <citation type="journal article" date="2018" name="Annu Rev Anim Biosci">
        <title>Bat Biology, Genomes, and the Bat1K Project: To Generate Chromosome-Level Genomes for All Living Bat Species.</title>
        <authorList>
            <person name="Teeling E.C."/>
            <person name="Vernes S.C."/>
            <person name="Davalos L.M."/>
            <person name="Ray D.A."/>
            <person name="Gilbert M.T.P."/>
            <person name="Myers E."/>
        </authorList>
    </citation>
    <scope>NUCLEOTIDE SEQUENCE</scope>
</reference>
<reference evidence="1 2" key="1">
    <citation type="journal article" date="2015" name="Annu Rev Anim Biosci">
        <title>The Genome 10K Project: a way forward.</title>
        <authorList>
            <person name="Koepfli K.P."/>
            <person name="Paten B."/>
            <person name="O'Brien S.J."/>
            <person name="Koepfli K.P."/>
            <person name="Paten B."/>
            <person name="Antunes A."/>
            <person name="Belov K."/>
            <person name="Bustamante C."/>
            <person name="Castoe T.A."/>
            <person name="Clawson H."/>
            <person name="Crawford A.J."/>
            <person name="Diekhans M."/>
            <person name="Distel D."/>
            <person name="Durbin R."/>
            <person name="Earl D."/>
            <person name="Fujita M.K."/>
            <person name="Gamble T."/>
            <person name="Georges A."/>
            <person name="Gemmell N."/>
            <person name="Gilbert M.T."/>
            <person name="Graves J.M."/>
            <person name="Green R.E."/>
            <person name="Hickey G."/>
            <person name="Jarvis E.D."/>
            <person name="Johnson W."/>
            <person name="Komissarov A."/>
            <person name="Korf I."/>
            <person name="Kuhn R."/>
            <person name="Larkin D.M."/>
            <person name="Lewin H."/>
            <person name="Lopez J.V."/>
            <person name="Ma J."/>
            <person name="Marques-Bonet T."/>
            <person name="Miller W."/>
            <person name="Murphy R."/>
            <person name="Pevzner P."/>
            <person name="Shapiro B."/>
            <person name="Steiner C."/>
            <person name="Tamazian G."/>
            <person name="Venkatesh B."/>
            <person name="Wang J."/>
            <person name="Wayne R."/>
            <person name="Wiley E."/>
            <person name="Yang H."/>
            <person name="Zhang G."/>
            <person name="Haussler D."/>
            <person name="Ryder O."/>
            <person name="O'Brien S.J."/>
        </authorList>
    </citation>
    <scope>NUCLEOTIDE SEQUENCE</scope>
</reference>
<reference evidence="2" key="3">
    <citation type="submission" date="2018-12" db="EMBL/GenBank/DDBJ databases">
        <title>G10K-VGP greater horseshoe bat female genome, primary haplotype.</title>
        <authorList>
            <person name="Teeling E."/>
            <person name="Myers G."/>
            <person name="Vernes S."/>
            <person name="Pippel M."/>
            <person name="Winkler S."/>
            <person name="Fedrigo O."/>
            <person name="Rhie A."/>
            <person name="Koren S."/>
            <person name="Phillippy A."/>
            <person name="Lewin H."/>
            <person name="Damas J."/>
            <person name="Howe K."/>
            <person name="Mountcastle J."/>
            <person name="Jarvis E.D."/>
        </authorList>
    </citation>
    <scope>NUCLEOTIDE SEQUENCE [LARGE SCALE GENOMIC DNA]</scope>
</reference>
<dbReference type="AlphaFoldDB" id="A0A671FW46"/>
<evidence type="ECO:0000313" key="1">
    <source>
        <dbReference type="Ensembl" id="ENSRFEP00010027974.1"/>
    </source>
</evidence>
<proteinExistence type="predicted"/>
<keyword evidence="2" id="KW-1185">Reference proteome</keyword>
<name>A0A671FW46_RHIFE</name>
<organism evidence="1 2">
    <name type="scientific">Rhinolophus ferrumequinum</name>
    <name type="common">Greater horseshoe bat</name>
    <dbReference type="NCBI Taxonomy" id="59479"/>
    <lineage>
        <taxon>Eukaryota</taxon>
        <taxon>Metazoa</taxon>
        <taxon>Chordata</taxon>
        <taxon>Craniata</taxon>
        <taxon>Vertebrata</taxon>
        <taxon>Euteleostomi</taxon>
        <taxon>Mammalia</taxon>
        <taxon>Eutheria</taxon>
        <taxon>Laurasiatheria</taxon>
        <taxon>Chiroptera</taxon>
        <taxon>Yinpterochiroptera</taxon>
        <taxon>Rhinolophoidea</taxon>
        <taxon>Rhinolophidae</taxon>
        <taxon>Rhinolophinae</taxon>
        <taxon>Rhinolophus</taxon>
    </lineage>
</organism>
<reference evidence="1" key="4">
    <citation type="submission" date="2025-08" db="UniProtKB">
        <authorList>
            <consortium name="Ensembl"/>
        </authorList>
    </citation>
    <scope>IDENTIFICATION</scope>
</reference>
<reference evidence="1" key="5">
    <citation type="submission" date="2025-09" db="UniProtKB">
        <authorList>
            <consortium name="Ensembl"/>
        </authorList>
    </citation>
    <scope>IDENTIFICATION</scope>
</reference>
<dbReference type="Proteomes" id="UP000472240">
    <property type="component" value="Chromosome 16"/>
</dbReference>
<accession>A0A671FW46</accession>
<dbReference type="Ensembl" id="ENSRFET00010030368.1">
    <property type="protein sequence ID" value="ENSRFEP00010027974.1"/>
    <property type="gene ID" value="ENSRFEG00010018605.1"/>
</dbReference>
<dbReference type="InParanoid" id="A0A671FW46"/>
<protein>
    <submittedName>
        <fullName evidence="1">Uncharacterized protein</fullName>
    </submittedName>
</protein>